<gene>
    <name evidence="7" type="ORF">ACFOUO_00590</name>
</gene>
<feature type="transmembrane region" description="Helical" evidence="6">
    <location>
        <begin position="203"/>
        <end position="226"/>
    </location>
</feature>
<keyword evidence="8" id="KW-1185">Reference proteome</keyword>
<name>A0ABV8JBW9_9BACL</name>
<sequence length="230" mass="25614">MSPYVGKNTASLQSGLMTRVFSWMFAGLSLTGIISFLLVSDPDQKVIHYFEQNMMVFYGLVIFEFVLVFFLAARVHKMAVPTATFIFFLYATLNGVTLTPLLAIYTSLSIASVFFITAGMFGIFAVYGAVTKRDLSKLGSILLMGVIGLILASVVNLFMNSTTLYWIISYAGVLLFCGLTAYDIQKIKRMQEMQMDEDSHAKAAIMGALALYLDFINLFIFLLRILGNRD</sequence>
<dbReference type="InterPro" id="IPR006214">
    <property type="entry name" value="Bax_inhibitor_1-related"/>
</dbReference>
<proteinExistence type="inferred from homology"/>
<evidence type="ECO:0000313" key="7">
    <source>
        <dbReference type="EMBL" id="MFC4075310.1"/>
    </source>
</evidence>
<dbReference type="RefSeq" id="WP_380701102.1">
    <property type="nucleotide sequence ID" value="NZ_JBHSAP010000003.1"/>
</dbReference>
<accession>A0ABV8JBW9</accession>
<dbReference type="CDD" id="cd10432">
    <property type="entry name" value="BI-1-like_bacterial"/>
    <property type="match status" value="1"/>
</dbReference>
<protein>
    <submittedName>
        <fullName evidence="7">Bax inhibitor-1/YccA family protein</fullName>
    </submittedName>
</protein>
<keyword evidence="4 6" id="KW-1133">Transmembrane helix</keyword>
<keyword evidence="5 6" id="KW-0472">Membrane</keyword>
<evidence type="ECO:0000256" key="1">
    <source>
        <dbReference type="ARBA" id="ARBA00004141"/>
    </source>
</evidence>
<dbReference type="Pfam" id="PF01027">
    <property type="entry name" value="Bax1-I"/>
    <property type="match status" value="1"/>
</dbReference>
<evidence type="ECO:0000256" key="6">
    <source>
        <dbReference type="RuleBase" id="RU004379"/>
    </source>
</evidence>
<feature type="transmembrane region" description="Helical" evidence="6">
    <location>
        <begin position="164"/>
        <end position="182"/>
    </location>
</feature>
<reference evidence="8" key="1">
    <citation type="journal article" date="2019" name="Int. J. Syst. Evol. Microbiol.">
        <title>The Global Catalogue of Microorganisms (GCM) 10K type strain sequencing project: providing services to taxonomists for standard genome sequencing and annotation.</title>
        <authorList>
            <consortium name="The Broad Institute Genomics Platform"/>
            <consortium name="The Broad Institute Genome Sequencing Center for Infectious Disease"/>
            <person name="Wu L."/>
            <person name="Ma J."/>
        </authorList>
    </citation>
    <scope>NUCLEOTIDE SEQUENCE [LARGE SCALE GENOMIC DNA]</scope>
    <source>
        <strain evidence="8">IBRC-M 10813</strain>
    </source>
</reference>
<comment type="caution">
    <text evidence="7">The sequence shown here is derived from an EMBL/GenBank/DDBJ whole genome shotgun (WGS) entry which is preliminary data.</text>
</comment>
<keyword evidence="3 6" id="KW-0812">Transmembrane</keyword>
<evidence type="ECO:0000313" key="8">
    <source>
        <dbReference type="Proteomes" id="UP001595843"/>
    </source>
</evidence>
<comment type="similarity">
    <text evidence="2 6">Belongs to the BI1 family.</text>
</comment>
<dbReference type="EMBL" id="JBHSAP010000003">
    <property type="protein sequence ID" value="MFC4075310.1"/>
    <property type="molecule type" value="Genomic_DNA"/>
</dbReference>
<feature type="transmembrane region" description="Helical" evidence="6">
    <location>
        <begin position="20"/>
        <end position="40"/>
    </location>
</feature>
<organism evidence="7 8">
    <name type="scientific">Salinithrix halophila</name>
    <dbReference type="NCBI Taxonomy" id="1485204"/>
    <lineage>
        <taxon>Bacteria</taxon>
        <taxon>Bacillati</taxon>
        <taxon>Bacillota</taxon>
        <taxon>Bacilli</taxon>
        <taxon>Bacillales</taxon>
        <taxon>Thermoactinomycetaceae</taxon>
        <taxon>Salinithrix</taxon>
    </lineage>
</organism>
<evidence type="ECO:0000256" key="3">
    <source>
        <dbReference type="ARBA" id="ARBA00022692"/>
    </source>
</evidence>
<evidence type="ECO:0000256" key="4">
    <source>
        <dbReference type="ARBA" id="ARBA00022989"/>
    </source>
</evidence>
<dbReference type="PANTHER" id="PTHR23291:SF50">
    <property type="entry name" value="PROTEIN LIFEGUARD 4"/>
    <property type="match status" value="1"/>
</dbReference>
<evidence type="ECO:0000256" key="2">
    <source>
        <dbReference type="ARBA" id="ARBA00010350"/>
    </source>
</evidence>
<dbReference type="PANTHER" id="PTHR23291">
    <property type="entry name" value="BAX INHIBITOR-RELATED"/>
    <property type="match status" value="1"/>
</dbReference>
<evidence type="ECO:0000256" key="5">
    <source>
        <dbReference type="ARBA" id="ARBA00023136"/>
    </source>
</evidence>
<comment type="subcellular location">
    <subcellularLocation>
        <location evidence="1">Membrane</location>
        <topology evidence="1">Multi-pass membrane protein</topology>
    </subcellularLocation>
</comment>
<feature type="transmembrane region" description="Helical" evidence="6">
    <location>
        <begin position="55"/>
        <end position="73"/>
    </location>
</feature>
<dbReference type="Proteomes" id="UP001595843">
    <property type="component" value="Unassembled WGS sequence"/>
</dbReference>
<feature type="transmembrane region" description="Helical" evidence="6">
    <location>
        <begin position="141"/>
        <end position="158"/>
    </location>
</feature>
<feature type="transmembrane region" description="Helical" evidence="6">
    <location>
        <begin position="110"/>
        <end position="129"/>
    </location>
</feature>
<feature type="transmembrane region" description="Helical" evidence="6">
    <location>
        <begin position="85"/>
        <end position="104"/>
    </location>
</feature>